<dbReference type="Proteomes" id="UP000512184">
    <property type="component" value="Chromosome"/>
</dbReference>
<reference evidence="1" key="1">
    <citation type="submission" date="2019-01" db="EMBL/GenBank/DDBJ databases">
        <title>Whole genome sequencing and annotation enables comparative genome analysis that reveals unique features of the Chlamydia suis R19 Genome.</title>
        <authorList>
            <person name="Dimond Z.E."/>
        </authorList>
    </citation>
    <scope>NUCLEOTIDE SEQUENCE [LARGE SCALE GENOMIC DNA]</scope>
    <source>
        <strain evidence="1">R19</strain>
    </source>
</reference>
<proteinExistence type="predicted"/>
<accession>A0ABX6IQ40</accession>
<protein>
    <submittedName>
        <fullName evidence="1">Uncharacterized protein</fullName>
    </submittedName>
</protein>
<dbReference type="EMBL" id="CP035278">
    <property type="protein sequence ID" value="QHP82988.1"/>
    <property type="molecule type" value="Genomic_DNA"/>
</dbReference>
<gene>
    <name evidence="1" type="primary">hypothetical protein</name>
    <name evidence="1" type="ORF">Chls_113</name>
</gene>
<keyword evidence="2" id="KW-1185">Reference proteome</keyword>
<name>A0ABX6IQ40_9CHLA</name>
<sequence length="44" mass="5191">MGRRKYVFMLYSTHSKEFAVEELFTGWVFLKNGVDGEWLHVKPG</sequence>
<evidence type="ECO:0000313" key="1">
    <source>
        <dbReference type="EMBL" id="QHP82988.1"/>
    </source>
</evidence>
<organism evidence="1 2">
    <name type="scientific">Chlamydia suis</name>
    <dbReference type="NCBI Taxonomy" id="83559"/>
    <lineage>
        <taxon>Bacteria</taxon>
        <taxon>Pseudomonadati</taxon>
        <taxon>Chlamydiota</taxon>
        <taxon>Chlamydiia</taxon>
        <taxon>Chlamydiales</taxon>
        <taxon>Chlamydiaceae</taxon>
        <taxon>Chlamydia/Chlamydophila group</taxon>
        <taxon>Chlamydia</taxon>
    </lineage>
</organism>
<evidence type="ECO:0000313" key="2">
    <source>
        <dbReference type="Proteomes" id="UP000512184"/>
    </source>
</evidence>